<feature type="chain" id="PRO_5041450798" evidence="3">
    <location>
        <begin position="20"/>
        <end position="348"/>
    </location>
</feature>
<evidence type="ECO:0000256" key="3">
    <source>
        <dbReference type="SAM" id="SignalP"/>
    </source>
</evidence>
<proteinExistence type="predicted"/>
<dbReference type="PANTHER" id="PTHR11474:SF126">
    <property type="entry name" value="TYROSINASE-LIKE PROTEIN TYR-1-RELATED"/>
    <property type="match status" value="1"/>
</dbReference>
<evidence type="ECO:0000256" key="1">
    <source>
        <dbReference type="ARBA" id="ARBA00022723"/>
    </source>
</evidence>
<gene>
    <name evidence="5" type="primary">orsC_7</name>
    <name evidence="5" type="ORF">DIS24_g4979</name>
</gene>
<keyword evidence="3" id="KW-0732">Signal</keyword>
<dbReference type="Gene3D" id="1.10.1280.10">
    <property type="entry name" value="Di-copper center containing domain from catechol oxidase"/>
    <property type="match status" value="1"/>
</dbReference>
<dbReference type="Proteomes" id="UP001175001">
    <property type="component" value="Unassembled WGS sequence"/>
</dbReference>
<organism evidence="5 6">
    <name type="scientific">Lasiodiplodia hormozganensis</name>
    <dbReference type="NCBI Taxonomy" id="869390"/>
    <lineage>
        <taxon>Eukaryota</taxon>
        <taxon>Fungi</taxon>
        <taxon>Dikarya</taxon>
        <taxon>Ascomycota</taxon>
        <taxon>Pezizomycotina</taxon>
        <taxon>Dothideomycetes</taxon>
        <taxon>Dothideomycetes incertae sedis</taxon>
        <taxon>Botryosphaeriales</taxon>
        <taxon>Botryosphaeriaceae</taxon>
        <taxon>Lasiodiplodia</taxon>
    </lineage>
</organism>
<evidence type="ECO:0000259" key="4">
    <source>
        <dbReference type="PROSITE" id="PS00498"/>
    </source>
</evidence>
<feature type="domain" description="Tyrosinase copper-binding" evidence="4">
    <location>
        <begin position="259"/>
        <end position="270"/>
    </location>
</feature>
<dbReference type="Pfam" id="PF00264">
    <property type="entry name" value="Tyrosinase"/>
    <property type="match status" value="1"/>
</dbReference>
<sequence>MTLLKNLLAVLALVSFASAKCSDPPVRKEWRKLSDDEKKSYIDAVKCLQTKSARTTSYFSGARTRYDDFVALHINATDYVHFVGHFQAWHRYYVASYESALRNECGWTGGQPYWDWTLDATEEDFLKAPVFDPVTGFGGNGYYIDSSNDTSVRLHIPGKTGGGCVTDGPFRNYTVNMGPNNSTAYNPRCLTRDISPWLASQKLNMTMVDRALAGETFQEFDIVTEGQVNVDGLTYHGGGHLGVGGELGAIGDLYNSPSDPLFFFHHANMDRIWWTWEKRDFATRVKDISGPDTQFAYPFNFYGDVSYQNITLDYQMHVGHASNSSWVRVGDVMDIQDGVLCYEYDELY</sequence>
<evidence type="ECO:0000313" key="6">
    <source>
        <dbReference type="Proteomes" id="UP001175001"/>
    </source>
</evidence>
<reference evidence="5" key="1">
    <citation type="submission" date="2023-06" db="EMBL/GenBank/DDBJ databases">
        <title>Multi-omics analyses reveal the molecular pathogenesis toolkit of Lasiodiplodia hormozganensis, a cross-kingdom pathogen.</title>
        <authorList>
            <person name="Felix C."/>
            <person name="Meneses R."/>
            <person name="Goncalves M.F.M."/>
            <person name="Tilleman L."/>
            <person name="Duarte A.S."/>
            <person name="Jorrin-Novo J.V."/>
            <person name="Van De Peer Y."/>
            <person name="Deforce D."/>
            <person name="Van Nieuwerburgh F."/>
            <person name="Esteves A.C."/>
            <person name="Alves A."/>
        </authorList>
    </citation>
    <scope>NUCLEOTIDE SEQUENCE</scope>
    <source>
        <strain evidence="5">CBS 339.90</strain>
    </source>
</reference>
<dbReference type="PROSITE" id="PS00498">
    <property type="entry name" value="TYROSINASE_2"/>
    <property type="match status" value="1"/>
</dbReference>
<dbReference type="SUPFAM" id="SSF48056">
    <property type="entry name" value="Di-copper centre-containing domain"/>
    <property type="match status" value="1"/>
</dbReference>
<accession>A0AA39YU96</accession>
<comment type="caution">
    <text evidence="5">The sequence shown here is derived from an EMBL/GenBank/DDBJ whole genome shotgun (WGS) entry which is preliminary data.</text>
</comment>
<evidence type="ECO:0000256" key="2">
    <source>
        <dbReference type="ARBA" id="ARBA00023008"/>
    </source>
</evidence>
<name>A0AA39YU96_9PEZI</name>
<dbReference type="EMBL" id="JAUJDW010000019">
    <property type="protein sequence ID" value="KAK0658285.1"/>
    <property type="molecule type" value="Genomic_DNA"/>
</dbReference>
<dbReference type="AlphaFoldDB" id="A0AA39YU96"/>
<dbReference type="InterPro" id="IPR002227">
    <property type="entry name" value="Tyrosinase_Cu-bd"/>
</dbReference>
<dbReference type="PRINTS" id="PR00092">
    <property type="entry name" value="TYROSINASE"/>
</dbReference>
<dbReference type="PANTHER" id="PTHR11474">
    <property type="entry name" value="TYROSINASE FAMILY MEMBER"/>
    <property type="match status" value="1"/>
</dbReference>
<feature type="signal peptide" evidence="3">
    <location>
        <begin position="1"/>
        <end position="19"/>
    </location>
</feature>
<keyword evidence="6" id="KW-1185">Reference proteome</keyword>
<dbReference type="InterPro" id="IPR050316">
    <property type="entry name" value="Tyrosinase/Hemocyanin"/>
</dbReference>
<evidence type="ECO:0000313" key="5">
    <source>
        <dbReference type="EMBL" id="KAK0658285.1"/>
    </source>
</evidence>
<dbReference type="GO" id="GO:0016491">
    <property type="term" value="F:oxidoreductase activity"/>
    <property type="evidence" value="ECO:0007669"/>
    <property type="project" value="InterPro"/>
</dbReference>
<dbReference type="InterPro" id="IPR008922">
    <property type="entry name" value="Di-copper_centre_dom_sf"/>
</dbReference>
<protein>
    <submittedName>
        <fullName evidence="5">Tyrosinase-like protein orsC</fullName>
    </submittedName>
</protein>
<dbReference type="GO" id="GO:0046872">
    <property type="term" value="F:metal ion binding"/>
    <property type="evidence" value="ECO:0007669"/>
    <property type="project" value="UniProtKB-KW"/>
</dbReference>
<keyword evidence="1" id="KW-0479">Metal-binding</keyword>
<keyword evidence="2" id="KW-0186">Copper</keyword>